<reference evidence="9" key="1">
    <citation type="submission" date="2013-08" db="EMBL/GenBank/DDBJ databases">
        <title>Gene expansion shapes genome architecture in the human pathogen Lichtheimia corymbifera: an evolutionary genomics analysis in the ancient terrestrial Mucorales (Mucoromycotina).</title>
        <authorList>
            <person name="Schwartze V.U."/>
            <person name="Winter S."/>
            <person name="Shelest E."/>
            <person name="Marcet-Houben M."/>
            <person name="Horn F."/>
            <person name="Wehner S."/>
            <person name="Hoffmann K."/>
            <person name="Riege K."/>
            <person name="Sammeth M."/>
            <person name="Nowrousian M."/>
            <person name="Valiante V."/>
            <person name="Linde J."/>
            <person name="Jacobsen I.D."/>
            <person name="Marz M."/>
            <person name="Brakhage A.A."/>
            <person name="Gabaldon T."/>
            <person name="Bocker S."/>
            <person name="Voigt K."/>
        </authorList>
    </citation>
    <scope>NUCLEOTIDE SEQUENCE [LARGE SCALE GENOMIC DNA]</scope>
    <source>
        <strain evidence="9">FSU 9682</strain>
    </source>
</reference>
<proteinExistence type="predicted"/>
<dbReference type="AlphaFoldDB" id="A0A068SC91"/>
<feature type="transmembrane region" description="Helical" evidence="7">
    <location>
        <begin position="136"/>
        <end position="153"/>
    </location>
</feature>
<evidence type="ECO:0000256" key="2">
    <source>
        <dbReference type="ARBA" id="ARBA00022475"/>
    </source>
</evidence>
<evidence type="ECO:0000313" key="10">
    <source>
        <dbReference type="Proteomes" id="UP000027586"/>
    </source>
</evidence>
<keyword evidence="5 7" id="KW-0472">Membrane</keyword>
<keyword evidence="2" id="KW-1003">Cell membrane</keyword>
<dbReference type="InterPro" id="IPR003807">
    <property type="entry name" value="DUF202"/>
</dbReference>
<keyword evidence="3 7" id="KW-0812">Transmembrane</keyword>
<evidence type="ECO:0000256" key="7">
    <source>
        <dbReference type="SAM" id="Phobius"/>
    </source>
</evidence>
<keyword evidence="10" id="KW-1185">Reference proteome</keyword>
<dbReference type="PANTHER" id="PTHR34187:SF2">
    <property type="entry name" value="DUF202 DOMAIN-CONTAINING PROTEIN"/>
    <property type="match status" value="1"/>
</dbReference>
<feature type="domain" description="DUF202" evidence="8">
    <location>
        <begin position="93"/>
        <end position="160"/>
    </location>
</feature>
<comment type="caution">
    <text evidence="9">The sequence shown here is derived from an EMBL/GenBank/DDBJ whole genome shotgun (WGS) entry which is preliminary data.</text>
</comment>
<dbReference type="PANTHER" id="PTHR34187">
    <property type="entry name" value="FGR18P"/>
    <property type="match status" value="1"/>
</dbReference>
<feature type="region of interest" description="Disordered" evidence="6">
    <location>
        <begin position="1"/>
        <end position="25"/>
    </location>
</feature>
<evidence type="ECO:0000256" key="1">
    <source>
        <dbReference type="ARBA" id="ARBA00004651"/>
    </source>
</evidence>
<sequence length="199" mass="22548">MLSEPRTEFFQHQSDDATSNSERVATDSFDADRVHEFPAPFLVRTKSRLEKESLHRKYQNQQQRMNNPYRWVQRLYEKLSFSAILENKSAVARDHLANERTFLAWLRTSLAMVTVGVAITQLYSMNPQGNVTAGRAIGATFVMLSVAFLYLANVRYFHSQLALIKDQFPASRGAIMFGSSAALASLIAMFVVIMTDNKS</sequence>
<dbReference type="VEuPathDB" id="FungiDB:LCOR_10792.1"/>
<evidence type="ECO:0000256" key="5">
    <source>
        <dbReference type="ARBA" id="ARBA00023136"/>
    </source>
</evidence>
<organism evidence="9 10">
    <name type="scientific">Lichtheimia corymbifera JMRC:FSU:9682</name>
    <dbReference type="NCBI Taxonomy" id="1263082"/>
    <lineage>
        <taxon>Eukaryota</taxon>
        <taxon>Fungi</taxon>
        <taxon>Fungi incertae sedis</taxon>
        <taxon>Mucoromycota</taxon>
        <taxon>Mucoromycotina</taxon>
        <taxon>Mucoromycetes</taxon>
        <taxon>Mucorales</taxon>
        <taxon>Lichtheimiaceae</taxon>
        <taxon>Lichtheimia</taxon>
    </lineage>
</organism>
<gene>
    <name evidence="9" type="ORF">LCOR_10792.1</name>
</gene>
<evidence type="ECO:0000313" key="9">
    <source>
        <dbReference type="EMBL" id="CDH59993.1"/>
    </source>
</evidence>
<dbReference type="Pfam" id="PF02656">
    <property type="entry name" value="DUF202"/>
    <property type="match status" value="1"/>
</dbReference>
<keyword evidence="4 7" id="KW-1133">Transmembrane helix</keyword>
<dbReference type="GO" id="GO:0005886">
    <property type="term" value="C:plasma membrane"/>
    <property type="evidence" value="ECO:0007669"/>
    <property type="project" value="UniProtKB-SubCell"/>
</dbReference>
<feature type="transmembrane region" description="Helical" evidence="7">
    <location>
        <begin position="102"/>
        <end position="124"/>
    </location>
</feature>
<accession>A0A068SC91</accession>
<dbReference type="OrthoDB" id="199599at2759"/>
<feature type="transmembrane region" description="Helical" evidence="7">
    <location>
        <begin position="174"/>
        <end position="194"/>
    </location>
</feature>
<evidence type="ECO:0000256" key="4">
    <source>
        <dbReference type="ARBA" id="ARBA00022989"/>
    </source>
</evidence>
<dbReference type="InterPro" id="IPR052053">
    <property type="entry name" value="IM_YidH-like"/>
</dbReference>
<protein>
    <recommendedName>
        <fullName evidence="8">DUF202 domain-containing protein</fullName>
    </recommendedName>
</protein>
<dbReference type="EMBL" id="CBTN010000079">
    <property type="protein sequence ID" value="CDH59993.1"/>
    <property type="molecule type" value="Genomic_DNA"/>
</dbReference>
<evidence type="ECO:0000259" key="8">
    <source>
        <dbReference type="Pfam" id="PF02656"/>
    </source>
</evidence>
<feature type="compositionally biased region" description="Basic and acidic residues" evidence="6">
    <location>
        <begin position="1"/>
        <end position="15"/>
    </location>
</feature>
<dbReference type="Proteomes" id="UP000027586">
    <property type="component" value="Unassembled WGS sequence"/>
</dbReference>
<name>A0A068SC91_9FUNG</name>
<comment type="subcellular location">
    <subcellularLocation>
        <location evidence="1">Cell membrane</location>
        <topology evidence="1">Multi-pass membrane protein</topology>
    </subcellularLocation>
</comment>
<evidence type="ECO:0000256" key="3">
    <source>
        <dbReference type="ARBA" id="ARBA00022692"/>
    </source>
</evidence>
<evidence type="ECO:0000256" key="6">
    <source>
        <dbReference type="SAM" id="MobiDB-lite"/>
    </source>
</evidence>